<dbReference type="Pfam" id="PF00132">
    <property type="entry name" value="Hexapep"/>
    <property type="match status" value="1"/>
</dbReference>
<proteinExistence type="predicted"/>
<feature type="active site" description="Proton acceptor" evidence="1">
    <location>
        <position position="141"/>
    </location>
</feature>
<feature type="site" description="Increases basicity of active site His" evidence="1">
    <location>
        <position position="142"/>
    </location>
</feature>
<dbReference type="InterPro" id="IPR001451">
    <property type="entry name" value="Hexapep"/>
</dbReference>
<dbReference type="Proteomes" id="UP000277811">
    <property type="component" value="Unassembled WGS sequence"/>
</dbReference>
<evidence type="ECO:0000313" key="5">
    <source>
        <dbReference type="Proteomes" id="UP000277811"/>
    </source>
</evidence>
<dbReference type="Pfam" id="PF17836">
    <property type="entry name" value="PglD_N"/>
    <property type="match status" value="1"/>
</dbReference>
<dbReference type="Gene3D" id="2.160.10.10">
    <property type="entry name" value="Hexapeptide repeat proteins"/>
    <property type="match status" value="1"/>
</dbReference>
<dbReference type="CDD" id="cd03360">
    <property type="entry name" value="LbH_AT_putative"/>
    <property type="match status" value="1"/>
</dbReference>
<feature type="binding site" evidence="2">
    <location>
        <position position="150"/>
    </location>
    <ligand>
        <name>acetyl-CoA</name>
        <dbReference type="ChEBI" id="CHEBI:57288"/>
    </ligand>
</feature>
<dbReference type="OrthoDB" id="9794407at2"/>
<dbReference type="PANTHER" id="PTHR43300:SF7">
    <property type="entry name" value="UDP-N-ACETYLBACILLOSAMINE N-ACETYLTRANSFERASE"/>
    <property type="match status" value="1"/>
</dbReference>
<reference evidence="4 5" key="1">
    <citation type="submission" date="2018-06" db="EMBL/GenBank/DDBJ databases">
        <authorList>
            <person name="Strepis N."/>
        </authorList>
    </citation>
    <scope>NUCLEOTIDE SEQUENCE [LARGE SCALE GENOMIC DNA]</scope>
    <source>
        <strain evidence="4">LUCI</strain>
    </source>
</reference>
<organism evidence="4 5">
    <name type="scientific">Lucifera butyrica</name>
    <dbReference type="NCBI Taxonomy" id="1351585"/>
    <lineage>
        <taxon>Bacteria</taxon>
        <taxon>Bacillati</taxon>
        <taxon>Bacillota</taxon>
        <taxon>Negativicutes</taxon>
        <taxon>Veillonellales</taxon>
        <taxon>Veillonellaceae</taxon>
        <taxon>Lucifera</taxon>
    </lineage>
</organism>
<dbReference type="PANTHER" id="PTHR43300">
    <property type="entry name" value="ACETYLTRANSFERASE"/>
    <property type="match status" value="1"/>
</dbReference>
<dbReference type="Gene3D" id="3.40.50.20">
    <property type="match status" value="1"/>
</dbReference>
<dbReference type="InterPro" id="IPR011004">
    <property type="entry name" value="Trimer_LpxA-like_sf"/>
</dbReference>
<name>A0A498RC68_9FIRM</name>
<dbReference type="RefSeq" id="WP_122629404.1">
    <property type="nucleotide sequence ID" value="NZ_UPPP01000093.1"/>
</dbReference>
<feature type="binding site" evidence="2">
    <location>
        <position position="74"/>
    </location>
    <ligand>
        <name>substrate</name>
    </ligand>
</feature>
<gene>
    <name evidence="4" type="ORF">LUCI_3808</name>
</gene>
<dbReference type="SUPFAM" id="SSF51161">
    <property type="entry name" value="Trimeric LpxA-like enzymes"/>
    <property type="match status" value="1"/>
</dbReference>
<dbReference type="InterPro" id="IPR020019">
    <property type="entry name" value="AcTrfase_PglD-like"/>
</dbReference>
<accession>A0A498RC68</accession>
<dbReference type="InterPro" id="IPR050179">
    <property type="entry name" value="Trans_hexapeptide_repeat"/>
</dbReference>
<evidence type="ECO:0000313" key="4">
    <source>
        <dbReference type="EMBL" id="VBB08530.1"/>
    </source>
</evidence>
<evidence type="ECO:0000256" key="1">
    <source>
        <dbReference type="PIRSR" id="PIRSR620019-1"/>
    </source>
</evidence>
<feature type="domain" description="PglD N-terminal" evidence="3">
    <location>
        <begin position="8"/>
        <end position="86"/>
    </location>
</feature>
<keyword evidence="5" id="KW-1185">Reference proteome</keyword>
<protein>
    <recommendedName>
        <fullName evidence="3">PglD N-terminal domain-containing protein</fullName>
    </recommendedName>
</protein>
<dbReference type="EMBL" id="UPPP01000093">
    <property type="protein sequence ID" value="VBB08530.1"/>
    <property type="molecule type" value="Genomic_DNA"/>
</dbReference>
<dbReference type="InterPro" id="IPR041561">
    <property type="entry name" value="PglD_N"/>
</dbReference>
<evidence type="ECO:0000256" key="2">
    <source>
        <dbReference type="PIRSR" id="PIRSR620019-2"/>
    </source>
</evidence>
<sequence>MELQREPVVILGAGGHAKVIIDIIRAQDLYDIIGCLDQAKNSGHCVAGVKIIGEDCMLEEIAKSGVNKAFVAIGDNRRRAELAHRVRRLGFVLINVISPHAYISAAAMLDDGVAVMPGAIVNAGSRILSNVIINTKASIDHDCVLESNCHIGPGCTLAGNVQVGEGTFLGTGTSVIPRVRIGCWSITGAGAVIVANIPDNALAVGVPGRVVKNSRSRRMS</sequence>
<dbReference type="NCBIfam" id="TIGR03570">
    <property type="entry name" value="NeuD_NnaD"/>
    <property type="match status" value="1"/>
</dbReference>
<evidence type="ECO:0000259" key="3">
    <source>
        <dbReference type="Pfam" id="PF17836"/>
    </source>
</evidence>
<dbReference type="AlphaFoldDB" id="A0A498RC68"/>